<dbReference type="RefSeq" id="WP_230056980.1">
    <property type="nucleotide sequence ID" value="NZ_CAJHOE010000002.1"/>
</dbReference>
<reference evidence="5 6" key="1">
    <citation type="submission" date="2020-11" db="EMBL/GenBank/DDBJ databases">
        <authorList>
            <person name="Peeters C."/>
        </authorList>
    </citation>
    <scope>NUCLEOTIDE SEQUENCE [LARGE SCALE GENOMIC DNA]</scope>
    <source>
        <strain evidence="5 6">LMG 8286</strain>
    </source>
</reference>
<dbReference type="CDD" id="cd00175">
    <property type="entry name" value="SNc"/>
    <property type="match status" value="1"/>
</dbReference>
<dbReference type="PANTHER" id="PTHR12302:SF3">
    <property type="entry name" value="SERINE_THREONINE-PROTEIN KINASE 31"/>
    <property type="match status" value="1"/>
</dbReference>
<name>A0ABM8Q602_9BACT</name>
<evidence type="ECO:0000313" key="5">
    <source>
        <dbReference type="EMBL" id="CAD7288256.1"/>
    </source>
</evidence>
<protein>
    <recommendedName>
        <fullName evidence="4">TNase-like domain-containing protein</fullName>
    </recommendedName>
</protein>
<dbReference type="PROSITE" id="PS50830">
    <property type="entry name" value="TNASE_3"/>
    <property type="match status" value="1"/>
</dbReference>
<keyword evidence="1" id="KW-0540">Nuclease</keyword>
<evidence type="ECO:0000256" key="2">
    <source>
        <dbReference type="ARBA" id="ARBA00022759"/>
    </source>
</evidence>
<accession>A0ABM8Q602</accession>
<dbReference type="InterPro" id="IPR016071">
    <property type="entry name" value="Staphylococal_nuclease_OB-fold"/>
</dbReference>
<evidence type="ECO:0000256" key="1">
    <source>
        <dbReference type="ARBA" id="ARBA00022722"/>
    </source>
</evidence>
<keyword evidence="3" id="KW-0378">Hydrolase</keyword>
<dbReference type="Pfam" id="PF00565">
    <property type="entry name" value="SNase"/>
    <property type="match status" value="1"/>
</dbReference>
<evidence type="ECO:0000313" key="6">
    <source>
        <dbReference type="Proteomes" id="UP000789359"/>
    </source>
</evidence>
<proteinExistence type="predicted"/>
<dbReference type="PROSITE" id="PS01284">
    <property type="entry name" value="TNASE_2"/>
    <property type="match status" value="1"/>
</dbReference>
<keyword evidence="6" id="KW-1185">Reference proteome</keyword>
<gene>
    <name evidence="5" type="ORF">LMG8286_01224</name>
</gene>
<dbReference type="PROSITE" id="PS01123">
    <property type="entry name" value="TNASE_1"/>
    <property type="match status" value="1"/>
</dbReference>
<dbReference type="SMART" id="SM00318">
    <property type="entry name" value="SNc"/>
    <property type="match status" value="1"/>
</dbReference>
<evidence type="ECO:0000256" key="3">
    <source>
        <dbReference type="ARBA" id="ARBA00022801"/>
    </source>
</evidence>
<dbReference type="PANTHER" id="PTHR12302">
    <property type="entry name" value="EBNA2 BINDING PROTEIN P100"/>
    <property type="match status" value="1"/>
</dbReference>
<comment type="caution">
    <text evidence="5">The sequence shown here is derived from an EMBL/GenBank/DDBJ whole genome shotgun (WGS) entry which is preliminary data.</text>
</comment>
<dbReference type="InterPro" id="IPR002071">
    <property type="entry name" value="Thermonucl_AS"/>
</dbReference>
<dbReference type="EMBL" id="CAJHOE010000002">
    <property type="protein sequence ID" value="CAD7288256.1"/>
    <property type="molecule type" value="Genomic_DNA"/>
</dbReference>
<dbReference type="SUPFAM" id="SSF50199">
    <property type="entry name" value="Staphylococcal nuclease"/>
    <property type="match status" value="1"/>
</dbReference>
<dbReference type="Gene3D" id="2.40.50.90">
    <property type="match status" value="1"/>
</dbReference>
<feature type="domain" description="TNase-like" evidence="4">
    <location>
        <begin position="15"/>
        <end position="134"/>
    </location>
</feature>
<organism evidence="5 6">
    <name type="scientific">Campylobacter suis</name>
    <dbReference type="NCBI Taxonomy" id="2790657"/>
    <lineage>
        <taxon>Bacteria</taxon>
        <taxon>Pseudomonadati</taxon>
        <taxon>Campylobacterota</taxon>
        <taxon>Epsilonproteobacteria</taxon>
        <taxon>Campylobacterales</taxon>
        <taxon>Campylobacteraceae</taxon>
        <taxon>Campylobacter</taxon>
    </lineage>
</organism>
<keyword evidence="2" id="KW-0255">Endonuclease</keyword>
<sequence>MKPYSLFILLPSLLFALSGKVIKVSDGDTVTILDNSYTQHRIRLNGIDAPEKKQAYGNKARLFLSDMIAGQMVSVQEHKKDRYGRIVGTIYFNNYDINEQMVLNGYAWAYVKYDKKYKLHEIQAKKQGLGLWQDKNPIPPWEFRKLKIKR</sequence>
<evidence type="ECO:0000259" key="4">
    <source>
        <dbReference type="PROSITE" id="PS50830"/>
    </source>
</evidence>
<dbReference type="InterPro" id="IPR035437">
    <property type="entry name" value="SNase_OB-fold_sf"/>
</dbReference>
<dbReference type="Proteomes" id="UP000789359">
    <property type="component" value="Unassembled WGS sequence"/>
</dbReference>